<dbReference type="AlphaFoldDB" id="A0A9P9I938"/>
<accession>A0A9P9I938</accession>
<organism evidence="1 2">
    <name type="scientific">Dactylonectria macrodidyma</name>
    <dbReference type="NCBI Taxonomy" id="307937"/>
    <lineage>
        <taxon>Eukaryota</taxon>
        <taxon>Fungi</taxon>
        <taxon>Dikarya</taxon>
        <taxon>Ascomycota</taxon>
        <taxon>Pezizomycotina</taxon>
        <taxon>Sordariomycetes</taxon>
        <taxon>Hypocreomycetidae</taxon>
        <taxon>Hypocreales</taxon>
        <taxon>Nectriaceae</taxon>
        <taxon>Dactylonectria</taxon>
    </lineage>
</organism>
<proteinExistence type="predicted"/>
<gene>
    <name evidence="1" type="ORF">EDB81DRAFT_314096</name>
</gene>
<name>A0A9P9I938_9HYPO</name>
<evidence type="ECO:0000313" key="2">
    <source>
        <dbReference type="Proteomes" id="UP000738349"/>
    </source>
</evidence>
<evidence type="ECO:0000313" key="1">
    <source>
        <dbReference type="EMBL" id="KAH7112366.1"/>
    </source>
</evidence>
<dbReference type="OrthoDB" id="4656735at2759"/>
<reference evidence="1" key="1">
    <citation type="journal article" date="2021" name="Nat. Commun.">
        <title>Genetic determinants of endophytism in the Arabidopsis root mycobiome.</title>
        <authorList>
            <person name="Mesny F."/>
            <person name="Miyauchi S."/>
            <person name="Thiergart T."/>
            <person name="Pickel B."/>
            <person name="Atanasova L."/>
            <person name="Karlsson M."/>
            <person name="Huettel B."/>
            <person name="Barry K.W."/>
            <person name="Haridas S."/>
            <person name="Chen C."/>
            <person name="Bauer D."/>
            <person name="Andreopoulos W."/>
            <person name="Pangilinan J."/>
            <person name="LaButti K."/>
            <person name="Riley R."/>
            <person name="Lipzen A."/>
            <person name="Clum A."/>
            <person name="Drula E."/>
            <person name="Henrissat B."/>
            <person name="Kohler A."/>
            <person name="Grigoriev I.V."/>
            <person name="Martin F.M."/>
            <person name="Hacquard S."/>
        </authorList>
    </citation>
    <scope>NUCLEOTIDE SEQUENCE</scope>
    <source>
        <strain evidence="1">MPI-CAGE-AT-0147</strain>
    </source>
</reference>
<protein>
    <submittedName>
        <fullName evidence="1">Uncharacterized protein</fullName>
    </submittedName>
</protein>
<dbReference type="EMBL" id="JAGMUV010000038">
    <property type="protein sequence ID" value="KAH7112366.1"/>
    <property type="molecule type" value="Genomic_DNA"/>
</dbReference>
<comment type="caution">
    <text evidence="1">The sequence shown here is derived from an EMBL/GenBank/DDBJ whole genome shotgun (WGS) entry which is preliminary data.</text>
</comment>
<dbReference type="Proteomes" id="UP000738349">
    <property type="component" value="Unassembled WGS sequence"/>
</dbReference>
<keyword evidence="2" id="KW-1185">Reference proteome</keyword>
<sequence>MHPSRSVNYNETNADMRETLFQSIVEACGKLRGGCDGNIWEEGFRTNALILEEMPAPESRLEVSENTRRLEGFLEVVLRSCFLPQHRLPLPNIVMGVCQRYELESWQQNWFRHMEKYIDSTEYRENQARAFLIPVFKLFNGSLRRTSWFLPTYEVVDWPCVCQVFADRLLEIEYACYLLAGDTVVDIDFVASRRDSGSVRRDPCHVRTRMEEITAHATKLWEDRRPHSRRMGLYIG</sequence>